<dbReference type="InterPro" id="IPR000999">
    <property type="entry name" value="RNase_III_dom"/>
</dbReference>
<reference evidence="4 5" key="1">
    <citation type="submission" date="2012-10" db="EMBL/GenBank/DDBJ databases">
        <title>Genome sequencing and analysis of entomopathogenic fungi Beauveria bassiana D1-5.</title>
        <authorList>
            <person name="Li Q."/>
            <person name="Wang L."/>
            <person name="Zhang Z."/>
            <person name="Wang Q."/>
            <person name="Ren J."/>
            <person name="Wang M."/>
            <person name="Xu W."/>
            <person name="Wang J."/>
            <person name="Lu Y."/>
            <person name="Du Q."/>
            <person name="Sun Z."/>
        </authorList>
    </citation>
    <scope>NUCLEOTIDE SEQUENCE [LARGE SCALE GENOMIC DNA]</scope>
    <source>
        <strain evidence="4 5">D1-5</strain>
    </source>
</reference>
<name>A0A0A2VR24_BEABA</name>
<evidence type="ECO:0000259" key="3">
    <source>
        <dbReference type="PROSITE" id="PS50142"/>
    </source>
</evidence>
<dbReference type="CDD" id="cd00593">
    <property type="entry name" value="RIBOc"/>
    <property type="match status" value="1"/>
</dbReference>
<dbReference type="GO" id="GO:0006364">
    <property type="term" value="P:rRNA processing"/>
    <property type="evidence" value="ECO:0007669"/>
    <property type="project" value="TreeGrafter"/>
</dbReference>
<dbReference type="Gene3D" id="1.10.1520.10">
    <property type="entry name" value="Ribonuclease III domain"/>
    <property type="match status" value="1"/>
</dbReference>
<dbReference type="GO" id="GO:0003723">
    <property type="term" value="F:RNA binding"/>
    <property type="evidence" value="ECO:0007669"/>
    <property type="project" value="UniProtKB-KW"/>
</dbReference>
<evidence type="ECO:0000256" key="2">
    <source>
        <dbReference type="SAM" id="MobiDB-lite"/>
    </source>
</evidence>
<accession>A0A0A2VR24</accession>
<dbReference type="PROSITE" id="PS50142">
    <property type="entry name" value="RNASE_3_2"/>
    <property type="match status" value="1"/>
</dbReference>
<keyword evidence="1" id="KW-0694">RNA-binding</keyword>
<dbReference type="InterPro" id="IPR036389">
    <property type="entry name" value="RNase_III_sf"/>
</dbReference>
<dbReference type="Pfam" id="PF00636">
    <property type="entry name" value="Ribonuclease_3"/>
    <property type="match status" value="1"/>
</dbReference>
<dbReference type="GO" id="GO:0004525">
    <property type="term" value="F:ribonuclease III activity"/>
    <property type="evidence" value="ECO:0007669"/>
    <property type="project" value="InterPro"/>
</dbReference>
<sequence length="407" mass="45672">MSKRRLSSHGADTGDTSNAVVKRQQTQDLRDGQLSDGEFIALERLADSADNIISAFQKLKRCRNSVNERRSQDAEMLAARRDLAELSDSITPQLQLLSRTLYSGSDAVKNSILLESNLRIPSMDYATPWRSSEMSRELPPLPAVKDKGLEKLAFTHPGSVPGSRPDQQYERLEWLGDAYLELFATALIDKTFLQLPSGRCSQIRERLIRNTTLASYFREYGLEARARLPSDVINQKKPSRGSSSDKDLLKTQSDMFEAYVAAVILSDPANGIETTMSWLKALWGRSLIEDVQKAERSQTLVARTENTRRERTPKEELSSRIVIKGIRLRYERMESKKRDKHLGQELFTVGVYLDGWGESGKLLGVGSALSIKEAGQKAAAGIMENKKLMKVYESHKKAFLEGKGDEV</sequence>
<dbReference type="AlphaFoldDB" id="A0A0A2VR24"/>
<evidence type="ECO:0000256" key="1">
    <source>
        <dbReference type="ARBA" id="ARBA00022884"/>
    </source>
</evidence>
<dbReference type="eggNOG" id="KOG1817">
    <property type="taxonomic scope" value="Eukaryota"/>
</dbReference>
<dbReference type="SUPFAM" id="SSF54768">
    <property type="entry name" value="dsRNA-binding domain-like"/>
    <property type="match status" value="1"/>
</dbReference>
<dbReference type="GO" id="GO:0006369">
    <property type="term" value="P:termination of RNA polymerase II transcription"/>
    <property type="evidence" value="ECO:0007669"/>
    <property type="project" value="TreeGrafter"/>
</dbReference>
<feature type="compositionally biased region" description="Polar residues" evidence="2">
    <location>
        <begin position="14"/>
        <end position="27"/>
    </location>
</feature>
<evidence type="ECO:0000313" key="4">
    <source>
        <dbReference type="EMBL" id="KGQ08605.1"/>
    </source>
</evidence>
<dbReference type="Proteomes" id="UP000030106">
    <property type="component" value="Unassembled WGS sequence"/>
</dbReference>
<feature type="domain" description="RNase III" evidence="3">
    <location>
        <begin position="144"/>
        <end position="268"/>
    </location>
</feature>
<gene>
    <name evidence="4" type="ORF">BBAD15_g6069</name>
</gene>
<dbReference type="GO" id="GO:0034475">
    <property type="term" value="P:U4 snRNA 3'-end processing"/>
    <property type="evidence" value="ECO:0007669"/>
    <property type="project" value="TreeGrafter"/>
</dbReference>
<dbReference type="PANTHER" id="PTHR11207:SF0">
    <property type="entry name" value="RIBONUCLEASE 3"/>
    <property type="match status" value="1"/>
</dbReference>
<feature type="region of interest" description="Disordered" evidence="2">
    <location>
        <begin position="1"/>
        <end position="28"/>
    </location>
</feature>
<dbReference type="OrthoDB" id="2392202at2759"/>
<dbReference type="STRING" id="1245745.A0A0A2VR24"/>
<dbReference type="SMART" id="SM00535">
    <property type="entry name" value="RIBOc"/>
    <property type="match status" value="1"/>
</dbReference>
<evidence type="ECO:0000313" key="5">
    <source>
        <dbReference type="Proteomes" id="UP000030106"/>
    </source>
</evidence>
<comment type="caution">
    <text evidence="4">The sequence shown here is derived from an EMBL/GenBank/DDBJ whole genome shotgun (WGS) entry which is preliminary data.</text>
</comment>
<dbReference type="EMBL" id="ANFO01000566">
    <property type="protein sequence ID" value="KGQ08605.1"/>
    <property type="molecule type" value="Genomic_DNA"/>
</dbReference>
<dbReference type="PANTHER" id="PTHR11207">
    <property type="entry name" value="RIBONUCLEASE III"/>
    <property type="match status" value="1"/>
</dbReference>
<proteinExistence type="predicted"/>
<dbReference type="PROSITE" id="PS00517">
    <property type="entry name" value="RNASE_3_1"/>
    <property type="match status" value="1"/>
</dbReference>
<organism evidence="4 5">
    <name type="scientific">Beauveria bassiana D1-5</name>
    <dbReference type="NCBI Taxonomy" id="1245745"/>
    <lineage>
        <taxon>Eukaryota</taxon>
        <taxon>Fungi</taxon>
        <taxon>Dikarya</taxon>
        <taxon>Ascomycota</taxon>
        <taxon>Pezizomycotina</taxon>
        <taxon>Sordariomycetes</taxon>
        <taxon>Hypocreomycetidae</taxon>
        <taxon>Hypocreales</taxon>
        <taxon>Cordycipitaceae</taxon>
        <taxon>Beauveria</taxon>
    </lineage>
</organism>
<dbReference type="Gene3D" id="3.30.160.20">
    <property type="match status" value="1"/>
</dbReference>
<dbReference type="GO" id="GO:0005654">
    <property type="term" value="C:nucleoplasm"/>
    <property type="evidence" value="ECO:0007669"/>
    <property type="project" value="TreeGrafter"/>
</dbReference>
<protein>
    <submittedName>
        <fullName evidence="4">Ribonuclease 3</fullName>
    </submittedName>
</protein>
<dbReference type="SUPFAM" id="SSF69065">
    <property type="entry name" value="RNase III domain-like"/>
    <property type="match status" value="1"/>
</dbReference>
<dbReference type="HOGENOM" id="CLU_048162_2_1_1"/>